<evidence type="ECO:0000313" key="2">
    <source>
        <dbReference type="EMBL" id="MDV6263960.1"/>
    </source>
</evidence>
<proteinExistence type="predicted"/>
<dbReference type="EMBL" id="JAWLJX010000009">
    <property type="protein sequence ID" value="MDV6263960.1"/>
    <property type="molecule type" value="Genomic_DNA"/>
</dbReference>
<reference evidence="2 3" key="1">
    <citation type="submission" date="2023-10" db="EMBL/GenBank/DDBJ databases">
        <title>Development of a sustainable strategy for remediation of hydrocarbon-contaminated territories based on the waste exchange concept.</title>
        <authorList>
            <person name="Krivoruchko A."/>
        </authorList>
    </citation>
    <scope>NUCLEOTIDE SEQUENCE [LARGE SCALE GENOMIC DNA]</scope>
    <source>
        <strain evidence="2 3">IEGM 1323</strain>
    </source>
</reference>
<organism evidence="2 3">
    <name type="scientific">Rhodococcoides yunnanense</name>
    <dbReference type="NCBI Taxonomy" id="278209"/>
    <lineage>
        <taxon>Bacteria</taxon>
        <taxon>Bacillati</taxon>
        <taxon>Actinomycetota</taxon>
        <taxon>Actinomycetes</taxon>
        <taxon>Mycobacteriales</taxon>
        <taxon>Nocardiaceae</taxon>
        <taxon>Rhodococcoides</taxon>
    </lineage>
</organism>
<name>A0ABU4BID2_9NOCA</name>
<feature type="region of interest" description="Disordered" evidence="1">
    <location>
        <begin position="466"/>
        <end position="489"/>
    </location>
</feature>
<sequence length="739" mass="81127">MTKRVPARPTVLSDRDWAEAVATALELTHESDIIRVEKILKEAGLSAGRPPASQHRLQVKGLYFAGIKSIRSPGDETDVVTVPFSFQHSFASQFTAFATDGLNDCGKSTILGILLWGLRGVVPLPTLQADVREDWLREVILTLELDNATLVVQWLVDGGRPNGAIYLATDDVDLSPLKDAGLAAATAEWEATSEADVPTVWPGLDFVNDLHSTGLATVVASFETQKMFESAVAGVMMSRLDLEPVLVWQKRAGAADKHDASVSEHGWRTLSTAMVITDPTSGSVIGEEVFAVQHLMGVFLGSTWAPSRVTARWQLSRADRDIAAIRRRAADDQNVRQHTLGKLETELGARYSELEALGDVPDYSDVLAAIETASRDAIDVAWAQRSSLDAAAEYSQVERDHSEVSRDLHALVEARATRRFWHSLRPSCCPRCDREIDQEQWQREQEGHCSLCDAEFVELNEPMPADHVSIPEHQNNERDNLTDGEETEDELAAVESQFAELTRQKHEASIRASEAKAALERARDTARASALALEQHDRASAARRRQIEDQVSVLRGRIAEREAIEAALDNPLLEEQIFARQVFKAAGEYAEKERDKEHRQTLERVSGVITDLGQKFGVRNLMSAKLGANGHLPVMKGVSSHKFSDLPGGERLRLRIALIVGLLQSGTQTGTGRHPGLLIVDDLTSQEINHDNAAAMVEELVKVQNLQVITASTYAPTLKNAAGKLGDVVTPLPGHDVMF</sequence>
<dbReference type="Proteomes" id="UP001185755">
    <property type="component" value="Unassembled WGS sequence"/>
</dbReference>
<evidence type="ECO:0000256" key="1">
    <source>
        <dbReference type="SAM" id="MobiDB-lite"/>
    </source>
</evidence>
<evidence type="ECO:0008006" key="4">
    <source>
        <dbReference type="Google" id="ProtNLM"/>
    </source>
</evidence>
<comment type="caution">
    <text evidence="2">The sequence shown here is derived from an EMBL/GenBank/DDBJ whole genome shotgun (WGS) entry which is preliminary data.</text>
</comment>
<dbReference type="InterPro" id="IPR027417">
    <property type="entry name" value="P-loop_NTPase"/>
</dbReference>
<protein>
    <recommendedName>
        <fullName evidence="4">Rad50/SbcC-type AAA domain-containing protein</fullName>
    </recommendedName>
</protein>
<keyword evidence="3" id="KW-1185">Reference proteome</keyword>
<dbReference type="RefSeq" id="WP_317566082.1">
    <property type="nucleotide sequence ID" value="NZ_JAWLJX010000009.1"/>
</dbReference>
<accession>A0ABU4BID2</accession>
<gene>
    <name evidence="2" type="ORF">R3P96_21690</name>
</gene>
<evidence type="ECO:0000313" key="3">
    <source>
        <dbReference type="Proteomes" id="UP001185755"/>
    </source>
</evidence>
<dbReference type="SUPFAM" id="SSF52540">
    <property type="entry name" value="P-loop containing nucleoside triphosphate hydrolases"/>
    <property type="match status" value="1"/>
</dbReference>
<dbReference type="Gene3D" id="3.40.50.300">
    <property type="entry name" value="P-loop containing nucleotide triphosphate hydrolases"/>
    <property type="match status" value="1"/>
</dbReference>